<evidence type="ECO:0000256" key="4">
    <source>
        <dbReference type="ARBA" id="ARBA00022741"/>
    </source>
</evidence>
<evidence type="ECO:0000256" key="1">
    <source>
        <dbReference type="ARBA" id="ARBA00022490"/>
    </source>
</evidence>
<dbReference type="GO" id="GO:0016779">
    <property type="term" value="F:nucleotidyltransferase activity"/>
    <property type="evidence" value="ECO:0007669"/>
    <property type="project" value="TreeGrafter"/>
</dbReference>
<keyword evidence="2" id="KW-0808">Transferase</keyword>
<dbReference type="OrthoDB" id="28434at2157"/>
<dbReference type="EMBL" id="FNBK01000020">
    <property type="protein sequence ID" value="SDG26921.1"/>
    <property type="molecule type" value="Genomic_DNA"/>
</dbReference>
<dbReference type="Pfam" id="PF12804">
    <property type="entry name" value="NTP_transf_3"/>
    <property type="match status" value="1"/>
</dbReference>
<keyword evidence="3" id="KW-0479">Metal-binding</keyword>
<evidence type="ECO:0000256" key="5">
    <source>
        <dbReference type="ARBA" id="ARBA00022842"/>
    </source>
</evidence>
<evidence type="ECO:0000256" key="7">
    <source>
        <dbReference type="ARBA" id="ARBA00023150"/>
    </source>
</evidence>
<keyword evidence="6" id="KW-0342">GTP-binding</keyword>
<accession>A0A1G7SVC9</accession>
<sequence length="205" mass="22091">MSRTAGVVLAGGRSTRFEDGTALATVDGTPAVRRVADRLATVADAVVVNCRRDQRPAVERVLDDADDDLRFAVDPVPDRGPAYSLRTGLRVAAAEYAVVCACALPFVDPTLLSYLHNRARVERIDAVFPRVDGRVQPHCGVYHVDRGRDACQSVVDRDGASLQTVADALDPVVVPEPTVREYAHEDAFLDLERAADRSDAAGDPV</sequence>
<dbReference type="CDD" id="cd02503">
    <property type="entry name" value="MobA"/>
    <property type="match status" value="1"/>
</dbReference>
<organism evidence="9 10">
    <name type="scientific">Halorientalis regularis</name>
    <dbReference type="NCBI Taxonomy" id="660518"/>
    <lineage>
        <taxon>Archaea</taxon>
        <taxon>Methanobacteriati</taxon>
        <taxon>Methanobacteriota</taxon>
        <taxon>Stenosarchaea group</taxon>
        <taxon>Halobacteria</taxon>
        <taxon>Halobacteriales</taxon>
        <taxon>Haloarculaceae</taxon>
        <taxon>Halorientalis</taxon>
    </lineage>
</organism>
<proteinExistence type="predicted"/>
<evidence type="ECO:0000256" key="6">
    <source>
        <dbReference type="ARBA" id="ARBA00023134"/>
    </source>
</evidence>
<feature type="domain" description="MobA-like NTP transferase" evidence="8">
    <location>
        <begin position="6"/>
        <end position="151"/>
    </location>
</feature>
<keyword evidence="10" id="KW-1185">Reference proteome</keyword>
<evidence type="ECO:0000256" key="2">
    <source>
        <dbReference type="ARBA" id="ARBA00022679"/>
    </source>
</evidence>
<dbReference type="InterPro" id="IPR013482">
    <property type="entry name" value="Molybde_CF_guanTrfase"/>
</dbReference>
<dbReference type="GO" id="GO:0046872">
    <property type="term" value="F:metal ion binding"/>
    <property type="evidence" value="ECO:0007669"/>
    <property type="project" value="UniProtKB-KW"/>
</dbReference>
<dbReference type="InterPro" id="IPR025877">
    <property type="entry name" value="MobA-like_NTP_Trfase"/>
</dbReference>
<keyword evidence="4" id="KW-0547">Nucleotide-binding</keyword>
<evidence type="ECO:0000256" key="3">
    <source>
        <dbReference type="ARBA" id="ARBA00022723"/>
    </source>
</evidence>
<dbReference type="STRING" id="660518.SAMN05216218_12043"/>
<dbReference type="GO" id="GO:0005525">
    <property type="term" value="F:GTP binding"/>
    <property type="evidence" value="ECO:0007669"/>
    <property type="project" value="UniProtKB-KW"/>
</dbReference>
<dbReference type="GO" id="GO:0006777">
    <property type="term" value="P:Mo-molybdopterin cofactor biosynthetic process"/>
    <property type="evidence" value="ECO:0007669"/>
    <property type="project" value="UniProtKB-KW"/>
</dbReference>
<dbReference type="RefSeq" id="WP_092695182.1">
    <property type="nucleotide sequence ID" value="NZ_FNBK01000020.1"/>
</dbReference>
<evidence type="ECO:0000313" key="10">
    <source>
        <dbReference type="Proteomes" id="UP000199076"/>
    </source>
</evidence>
<gene>
    <name evidence="9" type="ORF">SAMN05216218_12043</name>
</gene>
<keyword evidence="7" id="KW-0501">Molybdenum cofactor biosynthesis</keyword>
<name>A0A1G7SVC9_9EURY</name>
<keyword evidence="1" id="KW-0963">Cytoplasm</keyword>
<dbReference type="PANTHER" id="PTHR19136">
    <property type="entry name" value="MOLYBDENUM COFACTOR GUANYLYLTRANSFERASE"/>
    <property type="match status" value="1"/>
</dbReference>
<dbReference type="Proteomes" id="UP000199076">
    <property type="component" value="Unassembled WGS sequence"/>
</dbReference>
<dbReference type="Gene3D" id="3.90.550.10">
    <property type="entry name" value="Spore Coat Polysaccharide Biosynthesis Protein SpsA, Chain A"/>
    <property type="match status" value="1"/>
</dbReference>
<evidence type="ECO:0000259" key="8">
    <source>
        <dbReference type="Pfam" id="PF12804"/>
    </source>
</evidence>
<dbReference type="InterPro" id="IPR029044">
    <property type="entry name" value="Nucleotide-diphossugar_trans"/>
</dbReference>
<protein>
    <submittedName>
        <fullName evidence="9">Molybdopterin-guanine dinucleotide biosynthesis protein A</fullName>
    </submittedName>
</protein>
<keyword evidence="5" id="KW-0460">Magnesium</keyword>
<dbReference type="AlphaFoldDB" id="A0A1G7SVC9"/>
<dbReference type="PANTHER" id="PTHR19136:SF81">
    <property type="entry name" value="MOLYBDENUM COFACTOR GUANYLYLTRANSFERASE"/>
    <property type="match status" value="1"/>
</dbReference>
<dbReference type="SUPFAM" id="SSF53448">
    <property type="entry name" value="Nucleotide-diphospho-sugar transferases"/>
    <property type="match status" value="1"/>
</dbReference>
<reference evidence="10" key="1">
    <citation type="submission" date="2016-10" db="EMBL/GenBank/DDBJ databases">
        <authorList>
            <person name="Varghese N."/>
            <person name="Submissions S."/>
        </authorList>
    </citation>
    <scope>NUCLEOTIDE SEQUENCE [LARGE SCALE GENOMIC DNA]</scope>
    <source>
        <strain evidence="10">IBRC-M 10760</strain>
    </source>
</reference>
<evidence type="ECO:0000313" key="9">
    <source>
        <dbReference type="EMBL" id="SDG26921.1"/>
    </source>
</evidence>